<proteinExistence type="predicted"/>
<dbReference type="STRING" id="445975.COLSTE_00288"/>
<dbReference type="HOGENOM" id="CLU_052626_4_2_11"/>
<keyword evidence="2" id="KW-1185">Reference proteome</keyword>
<organism evidence="1 2">
    <name type="scientific">Collinsella stercoris DSM 13279</name>
    <dbReference type="NCBI Taxonomy" id="445975"/>
    <lineage>
        <taxon>Bacteria</taxon>
        <taxon>Bacillati</taxon>
        <taxon>Actinomycetota</taxon>
        <taxon>Coriobacteriia</taxon>
        <taxon>Coriobacteriales</taxon>
        <taxon>Coriobacteriaceae</taxon>
        <taxon>Collinsella</taxon>
    </lineage>
</organism>
<reference evidence="1 2" key="2">
    <citation type="submission" date="2008-10" db="EMBL/GenBank/DDBJ databases">
        <authorList>
            <person name="Fulton L."/>
            <person name="Clifton S."/>
            <person name="Fulton B."/>
            <person name="Xu J."/>
            <person name="Minx P."/>
            <person name="Pepin K.H."/>
            <person name="Johnson M."/>
            <person name="Thiruvilangam P."/>
            <person name="Bhonagiri V."/>
            <person name="Nash W.E."/>
            <person name="Mardis E.R."/>
            <person name="Wilson R.K."/>
        </authorList>
    </citation>
    <scope>NUCLEOTIDE SEQUENCE [LARGE SCALE GENOMIC DNA]</scope>
    <source>
        <strain evidence="1 2">DSM 13279</strain>
    </source>
</reference>
<dbReference type="eggNOG" id="COG5340">
    <property type="taxonomic scope" value="Bacteria"/>
</dbReference>
<comment type="caution">
    <text evidence="1">The sequence shown here is derived from an EMBL/GenBank/DDBJ whole genome shotgun (WGS) entry which is preliminary data.</text>
</comment>
<reference evidence="1 2" key="1">
    <citation type="submission" date="2008-10" db="EMBL/GenBank/DDBJ databases">
        <title>Draft genome sequence of Collinsella stercoris (DSM 13279).</title>
        <authorList>
            <person name="Sudarsanam P."/>
            <person name="Ley R."/>
            <person name="Guruge J."/>
            <person name="Turnbaugh P.J."/>
            <person name="Mahowald M."/>
            <person name="Liep D."/>
            <person name="Gordon J."/>
        </authorList>
    </citation>
    <scope>NUCLEOTIDE SEQUENCE [LARGE SCALE GENOMIC DNA]</scope>
    <source>
        <strain evidence="1 2">DSM 13279</strain>
    </source>
</reference>
<evidence type="ECO:0000313" key="1">
    <source>
        <dbReference type="EMBL" id="EEA91520.1"/>
    </source>
</evidence>
<dbReference type="AlphaFoldDB" id="B6G898"/>
<accession>B6G898</accession>
<protein>
    <recommendedName>
        <fullName evidence="3">DUF559 domain-containing protein</fullName>
    </recommendedName>
</protein>
<sequence>MLIKTLSKRHPDWVFSSFSAALVHGLQVPYAHLSALHVSVEPGGNRRRCAGKVSCHSSEALAAAQRADIPPVTVVQGIRVTTVEHTVMECLCRSNFRDGLVVADSALHCSLTTKSLVERQFLEWGRGKRGIRQARATLAYADGGSESGGESLVRAAIIELGFAVPSLQVLVDDPLEPNNPKRVDMAWRLGDGSLVILEVDGKIKYVQAANGREKTLYEMAATFSKERRRESHLNMTGAKVLRCSVEDACDGEGFRDMLERAGVPRAMSAERPN</sequence>
<name>B6G898_9ACTN</name>
<evidence type="ECO:0000313" key="2">
    <source>
        <dbReference type="Proteomes" id="UP000003560"/>
    </source>
</evidence>
<dbReference type="EMBL" id="ABXJ01000014">
    <property type="protein sequence ID" value="EEA91520.1"/>
    <property type="molecule type" value="Genomic_DNA"/>
</dbReference>
<gene>
    <name evidence="1" type="ORF">COLSTE_00288</name>
</gene>
<evidence type="ECO:0008006" key="3">
    <source>
        <dbReference type="Google" id="ProtNLM"/>
    </source>
</evidence>
<dbReference type="Proteomes" id="UP000003560">
    <property type="component" value="Unassembled WGS sequence"/>
</dbReference>